<feature type="compositionally biased region" description="Polar residues" evidence="1">
    <location>
        <begin position="431"/>
        <end position="458"/>
    </location>
</feature>
<reference evidence="2" key="1">
    <citation type="journal article" date="2021" name="Nat. Commun.">
        <title>Genetic determinants of endophytism in the Arabidopsis root mycobiome.</title>
        <authorList>
            <person name="Mesny F."/>
            <person name="Miyauchi S."/>
            <person name="Thiergart T."/>
            <person name="Pickel B."/>
            <person name="Atanasova L."/>
            <person name="Karlsson M."/>
            <person name="Huettel B."/>
            <person name="Barry K.W."/>
            <person name="Haridas S."/>
            <person name="Chen C."/>
            <person name="Bauer D."/>
            <person name="Andreopoulos W."/>
            <person name="Pangilinan J."/>
            <person name="LaButti K."/>
            <person name="Riley R."/>
            <person name="Lipzen A."/>
            <person name="Clum A."/>
            <person name="Drula E."/>
            <person name="Henrissat B."/>
            <person name="Kohler A."/>
            <person name="Grigoriev I.V."/>
            <person name="Martin F.M."/>
            <person name="Hacquard S."/>
        </authorList>
    </citation>
    <scope>NUCLEOTIDE SEQUENCE</scope>
    <source>
        <strain evidence="2">MPI-CAGE-CH-0230</strain>
    </source>
</reference>
<dbReference type="AlphaFoldDB" id="A0A9P9BS13"/>
<evidence type="ECO:0000313" key="3">
    <source>
        <dbReference type="Proteomes" id="UP000756346"/>
    </source>
</evidence>
<feature type="compositionally biased region" description="Low complexity" evidence="1">
    <location>
        <begin position="415"/>
        <end position="430"/>
    </location>
</feature>
<feature type="compositionally biased region" description="Polar residues" evidence="1">
    <location>
        <begin position="203"/>
        <end position="214"/>
    </location>
</feature>
<dbReference type="EMBL" id="JAGTJQ010000004">
    <property type="protein sequence ID" value="KAH7033385.1"/>
    <property type="molecule type" value="Genomic_DNA"/>
</dbReference>
<feature type="compositionally biased region" description="Polar residues" evidence="1">
    <location>
        <begin position="152"/>
        <end position="166"/>
    </location>
</feature>
<feature type="region of interest" description="Disordered" evidence="1">
    <location>
        <begin position="144"/>
        <end position="578"/>
    </location>
</feature>
<accession>A0A9P9BS13</accession>
<organism evidence="2 3">
    <name type="scientific">Microdochium trichocladiopsis</name>
    <dbReference type="NCBI Taxonomy" id="1682393"/>
    <lineage>
        <taxon>Eukaryota</taxon>
        <taxon>Fungi</taxon>
        <taxon>Dikarya</taxon>
        <taxon>Ascomycota</taxon>
        <taxon>Pezizomycotina</taxon>
        <taxon>Sordariomycetes</taxon>
        <taxon>Xylariomycetidae</taxon>
        <taxon>Xylariales</taxon>
        <taxon>Microdochiaceae</taxon>
        <taxon>Microdochium</taxon>
    </lineage>
</organism>
<keyword evidence="3" id="KW-1185">Reference proteome</keyword>
<feature type="compositionally biased region" description="Polar residues" evidence="1">
    <location>
        <begin position="284"/>
        <end position="323"/>
    </location>
</feature>
<feature type="compositionally biased region" description="Low complexity" evidence="1">
    <location>
        <begin position="56"/>
        <end position="78"/>
    </location>
</feature>
<dbReference type="Proteomes" id="UP000756346">
    <property type="component" value="Unassembled WGS sequence"/>
</dbReference>
<feature type="compositionally biased region" description="Polar residues" evidence="1">
    <location>
        <begin position="230"/>
        <end position="242"/>
    </location>
</feature>
<proteinExistence type="predicted"/>
<evidence type="ECO:0000256" key="1">
    <source>
        <dbReference type="SAM" id="MobiDB-lite"/>
    </source>
</evidence>
<feature type="compositionally biased region" description="Low complexity" evidence="1">
    <location>
        <begin position="1"/>
        <end position="27"/>
    </location>
</feature>
<name>A0A9P9BS13_9PEZI</name>
<feature type="compositionally biased region" description="Low complexity" evidence="1">
    <location>
        <begin position="472"/>
        <end position="497"/>
    </location>
</feature>
<feature type="compositionally biased region" description="Polar residues" evidence="1">
    <location>
        <begin position="498"/>
        <end position="507"/>
    </location>
</feature>
<feature type="region of interest" description="Disordered" evidence="1">
    <location>
        <begin position="1"/>
        <end position="113"/>
    </location>
</feature>
<protein>
    <submittedName>
        <fullName evidence="2">Uncharacterized protein</fullName>
    </submittedName>
</protein>
<comment type="caution">
    <text evidence="2">The sequence shown here is derived from an EMBL/GenBank/DDBJ whole genome shotgun (WGS) entry which is preliminary data.</text>
</comment>
<feature type="compositionally biased region" description="Low complexity" evidence="1">
    <location>
        <begin position="528"/>
        <end position="552"/>
    </location>
</feature>
<gene>
    <name evidence="2" type="ORF">B0I36DRAFT_321327</name>
</gene>
<evidence type="ECO:0000313" key="2">
    <source>
        <dbReference type="EMBL" id="KAH7033385.1"/>
    </source>
</evidence>
<feature type="compositionally biased region" description="Low complexity" evidence="1">
    <location>
        <begin position="328"/>
        <end position="349"/>
    </location>
</feature>
<dbReference type="GeneID" id="70183230"/>
<dbReference type="RefSeq" id="XP_046014217.1">
    <property type="nucleotide sequence ID" value="XM_046153684.1"/>
</dbReference>
<sequence>MQHQQEASAQEGAGQPEAQSQAEQAAPKPFPMLPGQVTPLPSQVGSAPVPLPLPPSSSEQSAPNPATSQSSQTLTSPQRDSFPPNQPRYGTGALQQGFMGQPGGASSQAGMQHVATMMPMGQQPVHAQGQAMQGGLMPQHQVLPQQQFQQPTASTGSAAPANSSITDAGKSMKKWARKMFSSGSEKTPGPVTGTSVIPPRTGAPTNMPMQTASTPPRPQQYFQPQPQPQGSTQHLGQLQPAQMYNLPMRPQPPLMAVPENQALGTGSSQPPSQPTLLGMKHSASMPQIPQAQKPTQPSQSQQNNVPMSVYQQSGMQRPMQNPGQPLMVPGQFRQQVYQQQPGPGTPQVPKNGHPGPAPMQAAPHGASSSIPLQEQPVGNHVPANISARQSSGTFSGHPAGQHPQHRNSKPIQGSMPPGAMPTQQPMQQPPSATHLQMNASSGTRAPQNAPSLPTTTQVGGPVPVQGQIPTYGQQLPQGPYPPQWQQFPQGQPVSQGQYAQAVQQNPHGQFVQPGQGPGSIAPMPAKNLPLPQGLPAPQAATTASGAGSATQPPANSTHKRTWSKSKADYSGGEWGDNW</sequence>